<evidence type="ECO:0000313" key="1">
    <source>
        <dbReference type="EMBL" id="KAK3079451.1"/>
    </source>
</evidence>
<gene>
    <name evidence="1" type="ORF">LTS18_004830</name>
</gene>
<dbReference type="EMBL" id="JAWDJW010001139">
    <property type="protein sequence ID" value="KAK3079451.1"/>
    <property type="molecule type" value="Genomic_DNA"/>
</dbReference>
<keyword evidence="2" id="KW-1185">Reference proteome</keyword>
<sequence length="143" mass="15660">MLGLPASSAPSGIHFTLLRRGGAFDPGEIANMTFLAEQLAIAEERFSATKREIRGNKVVRVARGDVRPAGHYDRLLGEVGRSGSWAATLNVGQQLQPIEMDLDMLTSDFVVHTTTSDRGTRFDDIFSNTHGMVSMLKHCRSVD</sequence>
<proteinExistence type="predicted"/>
<evidence type="ECO:0000313" key="2">
    <source>
        <dbReference type="Proteomes" id="UP001186974"/>
    </source>
</evidence>
<organism evidence="1 2">
    <name type="scientific">Coniosporium uncinatum</name>
    <dbReference type="NCBI Taxonomy" id="93489"/>
    <lineage>
        <taxon>Eukaryota</taxon>
        <taxon>Fungi</taxon>
        <taxon>Dikarya</taxon>
        <taxon>Ascomycota</taxon>
        <taxon>Pezizomycotina</taxon>
        <taxon>Dothideomycetes</taxon>
        <taxon>Dothideomycetes incertae sedis</taxon>
        <taxon>Coniosporium</taxon>
    </lineage>
</organism>
<comment type="caution">
    <text evidence="1">The sequence shown here is derived from an EMBL/GenBank/DDBJ whole genome shotgun (WGS) entry which is preliminary data.</text>
</comment>
<accession>A0ACC3DS07</accession>
<protein>
    <submittedName>
        <fullName evidence="1">Uncharacterized protein</fullName>
    </submittedName>
</protein>
<dbReference type="Proteomes" id="UP001186974">
    <property type="component" value="Unassembled WGS sequence"/>
</dbReference>
<reference evidence="1" key="1">
    <citation type="submission" date="2024-09" db="EMBL/GenBank/DDBJ databases">
        <title>Black Yeasts Isolated from many extreme environments.</title>
        <authorList>
            <person name="Coleine C."/>
            <person name="Stajich J.E."/>
            <person name="Selbmann L."/>
        </authorList>
    </citation>
    <scope>NUCLEOTIDE SEQUENCE</scope>
    <source>
        <strain evidence="1">CCFEE 5737</strain>
    </source>
</reference>
<name>A0ACC3DS07_9PEZI</name>